<dbReference type="PANTHER" id="PTHR47842:SF1">
    <property type="entry name" value="DUF676 DOMAIN-CONTAINING PROTEIN"/>
    <property type="match status" value="1"/>
</dbReference>
<keyword evidence="4" id="KW-1185">Reference proteome</keyword>
<dbReference type="PANTHER" id="PTHR47842">
    <property type="entry name" value="EXPRESSED PROTEIN"/>
    <property type="match status" value="1"/>
</dbReference>
<dbReference type="SUPFAM" id="SSF53474">
    <property type="entry name" value="alpha/beta-Hydrolases"/>
    <property type="match status" value="1"/>
</dbReference>
<comment type="similarity">
    <text evidence="1">Belongs to the putative lipase ROG1 family.</text>
</comment>
<feature type="domain" description="DUF676" evidence="2">
    <location>
        <begin position="41"/>
        <end position="152"/>
    </location>
</feature>
<dbReference type="Proteomes" id="UP000193411">
    <property type="component" value="Unassembled WGS sequence"/>
</dbReference>
<evidence type="ECO:0000313" key="3">
    <source>
        <dbReference type="EMBL" id="ORZ37025.1"/>
    </source>
</evidence>
<accession>A0A1Y2HR04</accession>
<gene>
    <name evidence="3" type="ORF">BCR44DRAFT_1431309</name>
</gene>
<dbReference type="Pfam" id="PF05057">
    <property type="entry name" value="DUF676"/>
    <property type="match status" value="1"/>
</dbReference>
<dbReference type="EMBL" id="MCFL01000014">
    <property type="protein sequence ID" value="ORZ37025.1"/>
    <property type="molecule type" value="Genomic_DNA"/>
</dbReference>
<reference evidence="3 4" key="1">
    <citation type="submission" date="2016-07" db="EMBL/GenBank/DDBJ databases">
        <title>Pervasive Adenine N6-methylation of Active Genes in Fungi.</title>
        <authorList>
            <consortium name="DOE Joint Genome Institute"/>
            <person name="Mondo S.J."/>
            <person name="Dannebaum R.O."/>
            <person name="Kuo R.C."/>
            <person name="Labutti K."/>
            <person name="Haridas S."/>
            <person name="Kuo A."/>
            <person name="Salamov A."/>
            <person name="Ahrendt S.R."/>
            <person name="Lipzen A."/>
            <person name="Sullivan W."/>
            <person name="Andreopoulos W.B."/>
            <person name="Clum A."/>
            <person name="Lindquist E."/>
            <person name="Daum C."/>
            <person name="Ramamoorthy G.K."/>
            <person name="Gryganskyi A."/>
            <person name="Culley D."/>
            <person name="Magnuson J.K."/>
            <person name="James T.Y."/>
            <person name="O'Malley M.A."/>
            <person name="Stajich J.E."/>
            <person name="Spatafora J.W."/>
            <person name="Visel A."/>
            <person name="Grigoriev I.V."/>
        </authorList>
    </citation>
    <scope>NUCLEOTIDE SEQUENCE [LARGE SCALE GENOMIC DNA]</scope>
    <source>
        <strain evidence="3 4">PL171</strain>
    </source>
</reference>
<dbReference type="OrthoDB" id="442243at2759"/>
<organism evidence="3 4">
    <name type="scientific">Catenaria anguillulae PL171</name>
    <dbReference type="NCBI Taxonomy" id="765915"/>
    <lineage>
        <taxon>Eukaryota</taxon>
        <taxon>Fungi</taxon>
        <taxon>Fungi incertae sedis</taxon>
        <taxon>Blastocladiomycota</taxon>
        <taxon>Blastocladiomycetes</taxon>
        <taxon>Blastocladiales</taxon>
        <taxon>Catenariaceae</taxon>
        <taxon>Catenaria</taxon>
    </lineage>
</organism>
<name>A0A1Y2HR04_9FUNG</name>
<dbReference type="Gene3D" id="3.40.50.1820">
    <property type="entry name" value="alpha/beta hydrolase"/>
    <property type="match status" value="1"/>
</dbReference>
<sequence>MTPPAPPLTSMLSGLVQSASSIFSSDNLQSHPGSSARTARNVVLFVHGFLGSEESFFQFPRHLEARLHELHGFESHTFPAYDCKHSIQVAATRVAQYLRSLVPVVDETDVDVGNPAARLNVVLIAHSMGGLVVADAVRMLYDEDDGVEGSFSTSFAIKTVASTDLVSFRQQPHPPRPRPASQHPINVLGVLAFDSPYFHLHPDMLNLAHRPLANVVDIVLNGGSLWTKLAALAVPAAIGAAMARYLPEYIEFLAPLFAESLTRRVARVQYLLDRGIRFACFYPKLAQSNPKPWTFIYLPTALPPHISALFHPIPTNLTNPLEAHTHIFDAQLNSIPYGRLVADVVELIHSWHLTDDPAVAASLTDSDLPPCEDDLD</sequence>
<dbReference type="InterPro" id="IPR007751">
    <property type="entry name" value="DUF676_lipase-like"/>
</dbReference>
<proteinExistence type="inferred from homology"/>
<dbReference type="STRING" id="765915.A0A1Y2HR04"/>
<protein>
    <recommendedName>
        <fullName evidence="2">DUF676 domain-containing protein</fullName>
    </recommendedName>
</protein>
<evidence type="ECO:0000313" key="4">
    <source>
        <dbReference type="Proteomes" id="UP000193411"/>
    </source>
</evidence>
<dbReference type="InterPro" id="IPR029058">
    <property type="entry name" value="AB_hydrolase_fold"/>
</dbReference>
<comment type="caution">
    <text evidence="3">The sequence shown here is derived from an EMBL/GenBank/DDBJ whole genome shotgun (WGS) entry which is preliminary data.</text>
</comment>
<evidence type="ECO:0000259" key="2">
    <source>
        <dbReference type="Pfam" id="PF05057"/>
    </source>
</evidence>
<evidence type="ECO:0000256" key="1">
    <source>
        <dbReference type="ARBA" id="ARBA00007920"/>
    </source>
</evidence>
<dbReference type="AlphaFoldDB" id="A0A1Y2HR04"/>